<evidence type="ECO:0000256" key="2">
    <source>
        <dbReference type="SAM" id="MobiDB-lite"/>
    </source>
</evidence>
<dbReference type="EMBL" id="JAIWYP010000007">
    <property type="protein sequence ID" value="KAH3793646.1"/>
    <property type="molecule type" value="Genomic_DNA"/>
</dbReference>
<keyword evidence="1" id="KW-0175">Coiled coil</keyword>
<reference evidence="3" key="1">
    <citation type="journal article" date="2019" name="bioRxiv">
        <title>The Genome of the Zebra Mussel, Dreissena polymorpha: A Resource for Invasive Species Research.</title>
        <authorList>
            <person name="McCartney M.A."/>
            <person name="Auch B."/>
            <person name="Kono T."/>
            <person name="Mallez S."/>
            <person name="Zhang Y."/>
            <person name="Obille A."/>
            <person name="Becker A."/>
            <person name="Abrahante J.E."/>
            <person name="Garbe J."/>
            <person name="Badalamenti J.P."/>
            <person name="Herman A."/>
            <person name="Mangelson H."/>
            <person name="Liachko I."/>
            <person name="Sullivan S."/>
            <person name="Sone E.D."/>
            <person name="Koren S."/>
            <person name="Silverstein K.A.T."/>
            <person name="Beckman K.B."/>
            <person name="Gohl D.M."/>
        </authorList>
    </citation>
    <scope>NUCLEOTIDE SEQUENCE</scope>
    <source>
        <strain evidence="3">Duluth1</strain>
        <tissue evidence="3">Whole animal</tissue>
    </source>
</reference>
<dbReference type="Proteomes" id="UP000828390">
    <property type="component" value="Unassembled WGS sequence"/>
</dbReference>
<feature type="region of interest" description="Disordered" evidence="2">
    <location>
        <begin position="1"/>
        <end position="39"/>
    </location>
</feature>
<dbReference type="AlphaFoldDB" id="A0A9D4FBQ0"/>
<evidence type="ECO:0000313" key="3">
    <source>
        <dbReference type="EMBL" id="KAH3793646.1"/>
    </source>
</evidence>
<comment type="caution">
    <text evidence="3">The sequence shown here is derived from an EMBL/GenBank/DDBJ whole genome shotgun (WGS) entry which is preliminary data.</text>
</comment>
<organism evidence="3 4">
    <name type="scientific">Dreissena polymorpha</name>
    <name type="common">Zebra mussel</name>
    <name type="synonym">Mytilus polymorpha</name>
    <dbReference type="NCBI Taxonomy" id="45954"/>
    <lineage>
        <taxon>Eukaryota</taxon>
        <taxon>Metazoa</taxon>
        <taxon>Spiralia</taxon>
        <taxon>Lophotrochozoa</taxon>
        <taxon>Mollusca</taxon>
        <taxon>Bivalvia</taxon>
        <taxon>Autobranchia</taxon>
        <taxon>Heteroconchia</taxon>
        <taxon>Euheterodonta</taxon>
        <taxon>Imparidentia</taxon>
        <taxon>Neoheterodontei</taxon>
        <taxon>Myida</taxon>
        <taxon>Dreissenoidea</taxon>
        <taxon>Dreissenidae</taxon>
        <taxon>Dreissena</taxon>
    </lineage>
</organism>
<evidence type="ECO:0000256" key="1">
    <source>
        <dbReference type="SAM" id="Coils"/>
    </source>
</evidence>
<accession>A0A9D4FBQ0</accession>
<dbReference type="Gene3D" id="3.30.70.1820">
    <property type="entry name" value="L1 transposable element, RRM domain"/>
    <property type="match status" value="1"/>
</dbReference>
<gene>
    <name evidence="3" type="ORF">DPMN_147162</name>
</gene>
<keyword evidence="4" id="KW-1185">Reference proteome</keyword>
<sequence>MSAMSAKDSTKSSKYQPAGKMAAKGSERPKRNNLEVSNDSINDSATIKLQLDTMELTLTDLREQMLKKEDIEKLISSTVTKIMNEMEKRNEEFLMKMKQNIRLELENKLIKITENSLKEITKEFADQIKSLQFENEAIREKQVELIKEHKTAIESMNERINNNARLNEENSKRSNHNEQYSRKNNIKIMDVKEDQYENIPTLSAKITALFLQQNIDIKPEQIVAMHRIPTKKGQTRPVLIKLRNNDDKSAVMRKRKEMKNAGHRLVDDVTALNTGLMSRLQLHKDIESTWFFDGSVFALTKRQERIKFDLYDNIDTVIREFRELRAKRN</sequence>
<protein>
    <submittedName>
        <fullName evidence="3">Uncharacterized protein</fullName>
    </submittedName>
</protein>
<evidence type="ECO:0000313" key="4">
    <source>
        <dbReference type="Proteomes" id="UP000828390"/>
    </source>
</evidence>
<name>A0A9D4FBQ0_DREPO</name>
<reference evidence="3" key="2">
    <citation type="submission" date="2020-11" db="EMBL/GenBank/DDBJ databases">
        <authorList>
            <person name="McCartney M.A."/>
            <person name="Auch B."/>
            <person name="Kono T."/>
            <person name="Mallez S."/>
            <person name="Becker A."/>
            <person name="Gohl D.M."/>
            <person name="Silverstein K.A.T."/>
            <person name="Koren S."/>
            <person name="Bechman K.B."/>
            <person name="Herman A."/>
            <person name="Abrahante J.E."/>
            <person name="Garbe J."/>
        </authorList>
    </citation>
    <scope>NUCLEOTIDE SEQUENCE</scope>
    <source>
        <strain evidence="3">Duluth1</strain>
        <tissue evidence="3">Whole animal</tissue>
    </source>
</reference>
<feature type="coiled-coil region" evidence="1">
    <location>
        <begin position="103"/>
        <end position="159"/>
    </location>
</feature>
<proteinExistence type="predicted"/>